<keyword evidence="2" id="KW-1185">Reference proteome</keyword>
<accession>A0A0B4GIZ1</accession>
<name>A0A0B4GIZ1_METGA</name>
<dbReference type="OrthoDB" id="3471201at2759"/>
<evidence type="ECO:0000313" key="1">
    <source>
        <dbReference type="EMBL" id="KID82468.1"/>
    </source>
</evidence>
<protein>
    <submittedName>
        <fullName evidence="1">Uncharacterized protein</fullName>
    </submittedName>
</protein>
<evidence type="ECO:0000313" key="2">
    <source>
        <dbReference type="Proteomes" id="UP000031192"/>
    </source>
</evidence>
<dbReference type="AlphaFoldDB" id="A0A0B4GIZ1"/>
<proteinExistence type="predicted"/>
<organism evidence="1 2">
    <name type="scientific">Metarhizium guizhouense (strain ARSEF 977)</name>
    <dbReference type="NCBI Taxonomy" id="1276136"/>
    <lineage>
        <taxon>Eukaryota</taxon>
        <taxon>Fungi</taxon>
        <taxon>Dikarya</taxon>
        <taxon>Ascomycota</taxon>
        <taxon>Pezizomycotina</taxon>
        <taxon>Sordariomycetes</taxon>
        <taxon>Hypocreomycetidae</taxon>
        <taxon>Hypocreales</taxon>
        <taxon>Clavicipitaceae</taxon>
        <taxon>Metarhizium</taxon>
    </lineage>
</organism>
<dbReference type="EMBL" id="AZNH01000086">
    <property type="protein sequence ID" value="KID82468.1"/>
    <property type="molecule type" value="Genomic_DNA"/>
</dbReference>
<reference evidence="1 2" key="1">
    <citation type="journal article" date="2014" name="Proc. Natl. Acad. Sci. U.S.A.">
        <title>Trajectory and genomic determinants of fungal-pathogen speciation and host adaptation.</title>
        <authorList>
            <person name="Hu X."/>
            <person name="Xiao G."/>
            <person name="Zheng P."/>
            <person name="Shang Y."/>
            <person name="Su Y."/>
            <person name="Zhang X."/>
            <person name="Liu X."/>
            <person name="Zhan S."/>
            <person name="St Leger R.J."/>
            <person name="Wang C."/>
        </authorList>
    </citation>
    <scope>NUCLEOTIDE SEQUENCE [LARGE SCALE GENOMIC DNA]</scope>
    <source>
        <strain evidence="1 2">ARSEF 977</strain>
    </source>
</reference>
<gene>
    <name evidence="1" type="ORF">MGU_10217</name>
</gene>
<comment type="caution">
    <text evidence="1">The sequence shown here is derived from an EMBL/GenBank/DDBJ whole genome shotgun (WGS) entry which is preliminary data.</text>
</comment>
<sequence>MREADGITGGVCQDAKDEWIARLKSRRSDKNLVKFIQDNWETLVGDYENQTRCRKVFLKEGQYLSDIMEDLAEQMSKPPSRKP</sequence>
<dbReference type="HOGENOM" id="CLU_2543059_0_0_1"/>
<dbReference type="Proteomes" id="UP000031192">
    <property type="component" value="Unassembled WGS sequence"/>
</dbReference>